<dbReference type="Proteomes" id="UP000075321">
    <property type="component" value="Unassembled WGS sequence"/>
</dbReference>
<evidence type="ECO:0000313" key="1">
    <source>
        <dbReference type="EMBL" id="KYH24716.1"/>
    </source>
</evidence>
<gene>
    <name evidence="1" type="ORF">HAPAU_30920</name>
</gene>
<reference evidence="1 2" key="1">
    <citation type="submission" date="2016-02" db="EMBL/GenBank/DDBJ databases">
        <title>Genome sequence of Halalkalicoccus paucihalophilus DSM 24557.</title>
        <authorList>
            <person name="Poehlein A."/>
            <person name="Daniel R."/>
        </authorList>
    </citation>
    <scope>NUCLEOTIDE SEQUENCE [LARGE SCALE GENOMIC DNA]</scope>
    <source>
        <strain evidence="1 2">DSM 24557</strain>
    </source>
</reference>
<keyword evidence="2" id="KW-1185">Reference proteome</keyword>
<evidence type="ECO:0008006" key="3">
    <source>
        <dbReference type="Google" id="ProtNLM"/>
    </source>
</evidence>
<accession>A0A151AAI7</accession>
<comment type="caution">
    <text evidence="1">The sequence shown here is derived from an EMBL/GenBank/DDBJ whole genome shotgun (WGS) entry which is preliminary data.</text>
</comment>
<dbReference type="InterPro" id="IPR023214">
    <property type="entry name" value="HAD_sf"/>
</dbReference>
<name>A0A151AAI7_9EURY</name>
<dbReference type="SUPFAM" id="SSF56784">
    <property type="entry name" value="HAD-like"/>
    <property type="match status" value="1"/>
</dbReference>
<dbReference type="InterPro" id="IPR036412">
    <property type="entry name" value="HAD-like_sf"/>
</dbReference>
<dbReference type="Pfam" id="PF13242">
    <property type="entry name" value="Hydrolase_like"/>
    <property type="match status" value="1"/>
</dbReference>
<dbReference type="Gene3D" id="3.40.50.1000">
    <property type="entry name" value="HAD superfamily/HAD-like"/>
    <property type="match status" value="1"/>
</dbReference>
<dbReference type="EMBL" id="LTAZ01000012">
    <property type="protein sequence ID" value="KYH24716.1"/>
    <property type="molecule type" value="Genomic_DNA"/>
</dbReference>
<evidence type="ECO:0000313" key="2">
    <source>
        <dbReference type="Proteomes" id="UP000075321"/>
    </source>
</evidence>
<dbReference type="AlphaFoldDB" id="A0A151AAI7"/>
<sequence length="51" mass="5447">MVATHTFDVAGAQAAGMKTILVNRFNVPATRLSHTPDMVVDSYAKLATKLS</sequence>
<dbReference type="PATRIC" id="fig|1008153.3.peg.3217"/>
<proteinExistence type="predicted"/>
<organism evidence="1 2">
    <name type="scientific">Halalkalicoccus paucihalophilus</name>
    <dbReference type="NCBI Taxonomy" id="1008153"/>
    <lineage>
        <taxon>Archaea</taxon>
        <taxon>Methanobacteriati</taxon>
        <taxon>Methanobacteriota</taxon>
        <taxon>Stenosarchaea group</taxon>
        <taxon>Halobacteria</taxon>
        <taxon>Halobacteriales</taxon>
        <taxon>Halococcaceae</taxon>
        <taxon>Halalkalicoccus</taxon>
    </lineage>
</organism>
<protein>
    <recommendedName>
        <fullName evidence="3">Phosphoglycolate phosphatase</fullName>
    </recommendedName>
</protein>